<keyword evidence="16" id="KW-1185">Reference proteome</keyword>
<keyword evidence="9 13" id="KW-1133">Transmembrane helix</keyword>
<dbReference type="PIRSF" id="PIRSF000208">
    <property type="entry name" value="P450R"/>
    <property type="match status" value="1"/>
</dbReference>
<dbReference type="Gene3D" id="2.40.30.10">
    <property type="entry name" value="Translation factors"/>
    <property type="match status" value="1"/>
</dbReference>
<keyword evidence="4" id="KW-0288">FMN</keyword>
<dbReference type="GO" id="GO:0010181">
    <property type="term" value="F:FMN binding"/>
    <property type="evidence" value="ECO:0007669"/>
    <property type="project" value="InterPro"/>
</dbReference>
<evidence type="ECO:0000256" key="12">
    <source>
        <dbReference type="ARBA" id="ARBA00023797"/>
    </source>
</evidence>
<evidence type="ECO:0000256" key="7">
    <source>
        <dbReference type="ARBA" id="ARBA00022827"/>
    </source>
</evidence>
<feature type="transmembrane region" description="Helical" evidence="13">
    <location>
        <begin position="15"/>
        <end position="33"/>
    </location>
</feature>
<evidence type="ECO:0000256" key="6">
    <source>
        <dbReference type="ARBA" id="ARBA00022824"/>
    </source>
</evidence>
<evidence type="ECO:0000256" key="8">
    <source>
        <dbReference type="ARBA" id="ARBA00022857"/>
    </source>
</evidence>
<dbReference type="InterPro" id="IPR001433">
    <property type="entry name" value="OxRdtase_FAD/NAD-bd"/>
</dbReference>
<evidence type="ECO:0000256" key="4">
    <source>
        <dbReference type="ARBA" id="ARBA00022643"/>
    </source>
</evidence>
<feature type="domain" description="FAD-binding FR-type" evidence="15">
    <location>
        <begin position="273"/>
        <end position="519"/>
    </location>
</feature>
<dbReference type="InterPro" id="IPR029039">
    <property type="entry name" value="Flavoprotein-like_sf"/>
</dbReference>
<comment type="cofactor">
    <cofactor evidence="2">
        <name>FAD</name>
        <dbReference type="ChEBI" id="CHEBI:57692"/>
    </cofactor>
</comment>
<protein>
    <recommendedName>
        <fullName evidence="12">NADPH--hemoprotein reductase</fullName>
        <ecNumber evidence="12">1.6.2.4</ecNumber>
    </recommendedName>
</protein>
<keyword evidence="6" id="KW-0256">Endoplasmic reticulum</keyword>
<keyword evidence="10" id="KW-0560">Oxidoreductase</keyword>
<dbReference type="InterPro" id="IPR039261">
    <property type="entry name" value="FNR_nucleotide-bd"/>
</dbReference>
<dbReference type="PANTHER" id="PTHR19384:SF17">
    <property type="entry name" value="NADPH--CYTOCHROME P450 REDUCTASE"/>
    <property type="match status" value="1"/>
</dbReference>
<dbReference type="FunFam" id="3.40.50.80:FF:000001">
    <property type="entry name" value="NADPH--cytochrome P450 reductase 1"/>
    <property type="match status" value="1"/>
</dbReference>
<keyword evidence="11 13" id="KW-0472">Membrane</keyword>
<dbReference type="Pfam" id="PF00258">
    <property type="entry name" value="Flavodoxin_1"/>
    <property type="match status" value="1"/>
</dbReference>
<dbReference type="Pfam" id="PF00667">
    <property type="entry name" value="FAD_binding_1"/>
    <property type="match status" value="1"/>
</dbReference>
<name>A0A915PI10_9BILA</name>
<dbReference type="InterPro" id="IPR001709">
    <property type="entry name" value="Flavoprot_Pyr_Nucl_cyt_Rdtase"/>
</dbReference>
<dbReference type="GO" id="GO:0009725">
    <property type="term" value="P:response to hormone"/>
    <property type="evidence" value="ECO:0007669"/>
    <property type="project" value="TreeGrafter"/>
</dbReference>
<dbReference type="InterPro" id="IPR017938">
    <property type="entry name" value="Riboflavin_synthase-like_b-brl"/>
</dbReference>
<dbReference type="Pfam" id="PF00175">
    <property type="entry name" value="NAD_binding_1"/>
    <property type="match status" value="1"/>
</dbReference>
<dbReference type="InterPro" id="IPR023173">
    <property type="entry name" value="NADPH_Cyt_P450_Rdtase_alpha"/>
</dbReference>
<dbReference type="PRINTS" id="PR00369">
    <property type="entry name" value="FLAVODOXIN"/>
</dbReference>
<dbReference type="InterPro" id="IPR003097">
    <property type="entry name" value="CysJ-like_FAD-binding"/>
</dbReference>
<evidence type="ECO:0000256" key="11">
    <source>
        <dbReference type="ARBA" id="ARBA00023136"/>
    </source>
</evidence>
<evidence type="ECO:0000256" key="5">
    <source>
        <dbReference type="ARBA" id="ARBA00022692"/>
    </source>
</evidence>
<evidence type="ECO:0000256" key="1">
    <source>
        <dbReference type="ARBA" id="ARBA00001917"/>
    </source>
</evidence>
<evidence type="ECO:0000256" key="13">
    <source>
        <dbReference type="SAM" id="Phobius"/>
    </source>
</evidence>
<keyword evidence="3" id="KW-0285">Flavoprotein</keyword>
<dbReference type="EC" id="1.6.2.4" evidence="12"/>
<evidence type="ECO:0000259" key="14">
    <source>
        <dbReference type="PROSITE" id="PS50902"/>
    </source>
</evidence>
<keyword evidence="8" id="KW-0521">NADP</keyword>
<dbReference type="Gene3D" id="3.40.50.80">
    <property type="entry name" value="Nucleotide-binding domain of ferredoxin-NADP reductase (FNR) module"/>
    <property type="match status" value="1"/>
</dbReference>
<dbReference type="PANTHER" id="PTHR19384">
    <property type="entry name" value="NITRIC OXIDE SYNTHASE-RELATED"/>
    <property type="match status" value="1"/>
</dbReference>
<dbReference type="WBParaSite" id="sdigi.contig1.g10.t1">
    <property type="protein sequence ID" value="sdigi.contig1.g10.t1"/>
    <property type="gene ID" value="sdigi.contig1.g10"/>
</dbReference>
<sequence length="656" mass="75045">MAVAIMEWLQTRLDIIDLIVLSIVLLSTVYYSWRFWIGKTSNKFATSVLPSYVSLENPCDRQTSFVARMKSEERKVLVIYGSQTGTAEELAGRLSKDVQNYGQKALLLDPEEMNVEDFERIKEIPDALLILCMATYGEGDPTDNAQEFYQHILNTSINLKGINFAVFGLGNKTYGHFNEVAKYFDRRMEELGATRIYDLGLGDDDGNLEEDFMRWREGFWSVVTNIYGWEIAETGSVRQYRLEIVKDPSIKLFTGEYGRLGSFEKQRPPFNQKNPFVATVSVNRELHGPESDRSCRHIEFIINGSRMRYEAGDHLGVFPTNDPARVEELGRLLSADMDLRFSLINLDEENLKKNPFPCPCTVRTAFTHYVDICAPVKSNVLKALASFTSAENEKKHLLLLSTASEEGLKEYGNYIQKERRSIIDILRAFPTCNPPVDYLLELLPRLQPRYYSISSSPKYNHDSLAITVVVTRYMIGDRLIKGGEGSKVPIFVRKSTMRLPHRLKTPVIMIGPGTGFAPFRGFLQERSLQKDQGQDIGPMALYYGCRHPEHDYIYGEELKKFVEDGVLSELHIAFSRVTAKKIYVQDEIWKNREAVWRAVEDGANICVCGDARNMAHDVQNTFLKIFMEIGGKTEIEAQKFQKDLERKRCFQTDVWS</sequence>
<dbReference type="Gene3D" id="3.40.50.360">
    <property type="match status" value="1"/>
</dbReference>
<reference evidence="17" key="1">
    <citation type="submission" date="2022-11" db="UniProtKB">
        <authorList>
            <consortium name="WormBaseParasite"/>
        </authorList>
    </citation>
    <scope>IDENTIFICATION</scope>
</reference>
<organism evidence="16 17">
    <name type="scientific">Setaria digitata</name>
    <dbReference type="NCBI Taxonomy" id="48799"/>
    <lineage>
        <taxon>Eukaryota</taxon>
        <taxon>Metazoa</taxon>
        <taxon>Ecdysozoa</taxon>
        <taxon>Nematoda</taxon>
        <taxon>Chromadorea</taxon>
        <taxon>Rhabditida</taxon>
        <taxon>Spirurina</taxon>
        <taxon>Spiruromorpha</taxon>
        <taxon>Filarioidea</taxon>
        <taxon>Setariidae</taxon>
        <taxon>Setaria</taxon>
    </lineage>
</organism>
<dbReference type="SUPFAM" id="SSF63380">
    <property type="entry name" value="Riboflavin synthase domain-like"/>
    <property type="match status" value="1"/>
</dbReference>
<dbReference type="SUPFAM" id="SSF52343">
    <property type="entry name" value="Ferredoxin reductase-like, C-terminal NADP-linked domain"/>
    <property type="match status" value="1"/>
</dbReference>
<dbReference type="PROSITE" id="PS51384">
    <property type="entry name" value="FAD_FR"/>
    <property type="match status" value="1"/>
</dbReference>
<dbReference type="InterPro" id="IPR001094">
    <property type="entry name" value="Flavdoxin-like"/>
</dbReference>
<dbReference type="SUPFAM" id="SSF52218">
    <property type="entry name" value="Flavoproteins"/>
    <property type="match status" value="1"/>
</dbReference>
<dbReference type="PROSITE" id="PS50902">
    <property type="entry name" value="FLAVODOXIN_LIKE"/>
    <property type="match status" value="1"/>
</dbReference>
<evidence type="ECO:0000256" key="9">
    <source>
        <dbReference type="ARBA" id="ARBA00022989"/>
    </source>
</evidence>
<dbReference type="InterPro" id="IPR017927">
    <property type="entry name" value="FAD-bd_FR_type"/>
</dbReference>
<dbReference type="GO" id="GO:0050660">
    <property type="term" value="F:flavin adenine dinucleotide binding"/>
    <property type="evidence" value="ECO:0007669"/>
    <property type="project" value="TreeGrafter"/>
</dbReference>
<keyword evidence="5 13" id="KW-0812">Transmembrane</keyword>
<dbReference type="FunFam" id="1.20.990.10:FF:000001">
    <property type="entry name" value="NADPH--cytochrome P450 reductase"/>
    <property type="match status" value="1"/>
</dbReference>
<dbReference type="GO" id="GO:0003958">
    <property type="term" value="F:NADPH-hemoprotein reductase activity"/>
    <property type="evidence" value="ECO:0007669"/>
    <property type="project" value="UniProtKB-EC"/>
</dbReference>
<evidence type="ECO:0000256" key="10">
    <source>
        <dbReference type="ARBA" id="ARBA00023002"/>
    </source>
</evidence>
<proteinExistence type="predicted"/>
<evidence type="ECO:0000259" key="15">
    <source>
        <dbReference type="PROSITE" id="PS51384"/>
    </source>
</evidence>
<dbReference type="InterPro" id="IPR023208">
    <property type="entry name" value="P450R"/>
</dbReference>
<evidence type="ECO:0000256" key="2">
    <source>
        <dbReference type="ARBA" id="ARBA00001974"/>
    </source>
</evidence>
<dbReference type="InterPro" id="IPR008254">
    <property type="entry name" value="Flavodoxin/NO_synth"/>
</dbReference>
<comment type="cofactor">
    <cofactor evidence="1">
        <name>FMN</name>
        <dbReference type="ChEBI" id="CHEBI:58210"/>
    </cofactor>
</comment>
<dbReference type="GO" id="GO:0005829">
    <property type="term" value="C:cytosol"/>
    <property type="evidence" value="ECO:0007669"/>
    <property type="project" value="TreeGrafter"/>
</dbReference>
<feature type="domain" description="Flavodoxin-like" evidence="14">
    <location>
        <begin position="76"/>
        <end position="220"/>
    </location>
</feature>
<keyword evidence="7" id="KW-0274">FAD</keyword>
<evidence type="ECO:0000313" key="16">
    <source>
        <dbReference type="Proteomes" id="UP000887581"/>
    </source>
</evidence>
<dbReference type="Proteomes" id="UP000887581">
    <property type="component" value="Unplaced"/>
</dbReference>
<dbReference type="PRINTS" id="PR00371">
    <property type="entry name" value="FPNCR"/>
</dbReference>
<evidence type="ECO:0000313" key="17">
    <source>
        <dbReference type="WBParaSite" id="sdigi.contig1.g10.t1"/>
    </source>
</evidence>
<dbReference type="CDD" id="cd06204">
    <property type="entry name" value="CYPOR"/>
    <property type="match status" value="1"/>
</dbReference>
<dbReference type="AlphaFoldDB" id="A0A915PI10"/>
<accession>A0A915PI10</accession>
<dbReference type="Gene3D" id="1.20.990.10">
    <property type="entry name" value="NADPH-cytochrome p450 Reductase, Chain A, domain 3"/>
    <property type="match status" value="1"/>
</dbReference>
<evidence type="ECO:0000256" key="3">
    <source>
        <dbReference type="ARBA" id="ARBA00022630"/>
    </source>
</evidence>